<sequence>MSSDDSKSAPVPPAAPVAAPTMDAKAMKIAKRAKKLQKASTPVAPVSKLPAWLTLDVDLFDFDCNLTHPDFEGQAPALIAEAKEARVTQMLVPGATLEESQQCLELARLYPTVLFPTAGVHPYNATSAFDPAAFATLSALAKQPEMVAVGECGLDYSPGFPSPELQLEWFLPQLDLACDLQKPLFLHERLAHEPFVAALTERAAKLPPTVVHCFTGTAAEAATYVSMGLYIGVTGFLCKSHGANLQSLLRDGVVPLDRLVVETDAPYMGFPHCRKLAATHPKKQYPNVATALPSVVEALAECLGLPAKDVAAATTYNARKFLRLL</sequence>
<keyword evidence="2" id="KW-0540">Nuclease</keyword>
<keyword evidence="4" id="KW-0378">Hydrolase</keyword>
<dbReference type="VEuPathDB" id="FungiDB:SDRG_13292"/>
<evidence type="ECO:0000256" key="3">
    <source>
        <dbReference type="ARBA" id="ARBA00022723"/>
    </source>
</evidence>
<dbReference type="GO" id="GO:0046872">
    <property type="term" value="F:metal ion binding"/>
    <property type="evidence" value="ECO:0007669"/>
    <property type="project" value="UniProtKB-KW"/>
</dbReference>
<feature type="region of interest" description="Disordered" evidence="6">
    <location>
        <begin position="1"/>
        <end position="20"/>
    </location>
</feature>
<dbReference type="EMBL" id="JH767189">
    <property type="protein sequence ID" value="EQC28955.1"/>
    <property type="molecule type" value="Genomic_DNA"/>
</dbReference>
<evidence type="ECO:0000256" key="4">
    <source>
        <dbReference type="ARBA" id="ARBA00022801"/>
    </source>
</evidence>
<reference evidence="7 8" key="1">
    <citation type="submission" date="2012-04" db="EMBL/GenBank/DDBJ databases">
        <title>The Genome Sequence of Saprolegnia declina VS20.</title>
        <authorList>
            <consortium name="The Broad Institute Genome Sequencing Platform"/>
            <person name="Russ C."/>
            <person name="Nusbaum C."/>
            <person name="Tyler B."/>
            <person name="van West P."/>
            <person name="Dieguez-Uribeondo J."/>
            <person name="de Bruijn I."/>
            <person name="Tripathy S."/>
            <person name="Jiang R."/>
            <person name="Young S.K."/>
            <person name="Zeng Q."/>
            <person name="Gargeya S."/>
            <person name="Fitzgerald M."/>
            <person name="Haas B."/>
            <person name="Abouelleil A."/>
            <person name="Alvarado L."/>
            <person name="Arachchi H.M."/>
            <person name="Berlin A."/>
            <person name="Chapman S.B."/>
            <person name="Goldberg J."/>
            <person name="Griggs A."/>
            <person name="Gujja S."/>
            <person name="Hansen M."/>
            <person name="Howarth C."/>
            <person name="Imamovic A."/>
            <person name="Larimer J."/>
            <person name="McCowen C."/>
            <person name="Montmayeur A."/>
            <person name="Murphy C."/>
            <person name="Neiman D."/>
            <person name="Pearson M."/>
            <person name="Priest M."/>
            <person name="Roberts A."/>
            <person name="Saif S."/>
            <person name="Shea T."/>
            <person name="Sisk P."/>
            <person name="Sykes S."/>
            <person name="Wortman J."/>
            <person name="Nusbaum C."/>
            <person name="Birren B."/>
        </authorList>
    </citation>
    <scope>NUCLEOTIDE SEQUENCE [LARGE SCALE GENOMIC DNA]</scope>
    <source>
        <strain evidence="7 8">VS20</strain>
    </source>
</reference>
<gene>
    <name evidence="7" type="ORF">SDRG_13292</name>
</gene>
<feature type="binding site" evidence="5">
    <location>
        <position position="212"/>
    </location>
    <ligand>
        <name>a divalent metal cation</name>
        <dbReference type="ChEBI" id="CHEBI:60240"/>
        <label>2</label>
    </ligand>
</feature>
<feature type="binding site" evidence="5">
    <location>
        <position position="264"/>
    </location>
    <ligand>
        <name>a divalent metal cation</name>
        <dbReference type="ChEBI" id="CHEBI:60240"/>
        <label>1</label>
    </ligand>
</feature>
<accession>T0Q697</accession>
<dbReference type="AlphaFoldDB" id="T0Q697"/>
<dbReference type="CDD" id="cd01310">
    <property type="entry name" value="TatD_DNAse"/>
    <property type="match status" value="1"/>
</dbReference>
<comment type="similarity">
    <text evidence="1">Belongs to the metallo-dependent hydrolases superfamily. TatD-type hydrolase family.</text>
</comment>
<evidence type="ECO:0000313" key="8">
    <source>
        <dbReference type="Proteomes" id="UP000030762"/>
    </source>
</evidence>
<dbReference type="GO" id="GO:0005829">
    <property type="term" value="C:cytosol"/>
    <property type="evidence" value="ECO:0007669"/>
    <property type="project" value="TreeGrafter"/>
</dbReference>
<dbReference type="PANTHER" id="PTHR10060">
    <property type="entry name" value="TATD FAMILY DEOXYRIBONUCLEASE"/>
    <property type="match status" value="1"/>
</dbReference>
<evidence type="ECO:0000256" key="2">
    <source>
        <dbReference type="ARBA" id="ARBA00022722"/>
    </source>
</evidence>
<name>T0Q697_SAPDV</name>
<dbReference type="PANTHER" id="PTHR10060:SF15">
    <property type="entry name" value="DEOXYRIBONUCLEASE TATDN1"/>
    <property type="match status" value="1"/>
</dbReference>
<dbReference type="InParanoid" id="T0Q697"/>
<proteinExistence type="inferred from homology"/>
<dbReference type="PIRSF" id="PIRSF005902">
    <property type="entry name" value="DNase_TatD"/>
    <property type="match status" value="1"/>
</dbReference>
<dbReference type="InterPro" id="IPR032466">
    <property type="entry name" value="Metal_Hydrolase"/>
</dbReference>
<evidence type="ECO:0000256" key="1">
    <source>
        <dbReference type="ARBA" id="ARBA00009275"/>
    </source>
</evidence>
<dbReference type="GeneID" id="19954019"/>
<dbReference type="InterPro" id="IPR050891">
    <property type="entry name" value="TatD-type_Hydrolase"/>
</dbReference>
<dbReference type="InterPro" id="IPR018228">
    <property type="entry name" value="DNase_TatD-rel_CS"/>
</dbReference>
<dbReference type="OMA" id="HDAKSWE"/>
<feature type="binding site" evidence="5">
    <location>
        <position position="187"/>
    </location>
    <ligand>
        <name>a divalent metal cation</name>
        <dbReference type="ChEBI" id="CHEBI:60240"/>
        <label>2</label>
    </ligand>
</feature>
<dbReference type="OrthoDB" id="6079689at2759"/>
<evidence type="ECO:0000313" key="7">
    <source>
        <dbReference type="EMBL" id="EQC28955.1"/>
    </source>
</evidence>
<dbReference type="eggNOG" id="KOG3020">
    <property type="taxonomic scope" value="Eukaryota"/>
</dbReference>
<evidence type="ECO:0008006" key="9">
    <source>
        <dbReference type="Google" id="ProtNLM"/>
    </source>
</evidence>
<organism evidence="7 8">
    <name type="scientific">Saprolegnia diclina (strain VS20)</name>
    <dbReference type="NCBI Taxonomy" id="1156394"/>
    <lineage>
        <taxon>Eukaryota</taxon>
        <taxon>Sar</taxon>
        <taxon>Stramenopiles</taxon>
        <taxon>Oomycota</taxon>
        <taxon>Saprolegniomycetes</taxon>
        <taxon>Saprolegniales</taxon>
        <taxon>Saprolegniaceae</taxon>
        <taxon>Saprolegnia</taxon>
    </lineage>
</organism>
<evidence type="ECO:0000256" key="6">
    <source>
        <dbReference type="SAM" id="MobiDB-lite"/>
    </source>
</evidence>
<dbReference type="GO" id="GO:0008310">
    <property type="term" value="F:single-stranded DNA 3'-5' DNA exonuclease activity"/>
    <property type="evidence" value="ECO:0007669"/>
    <property type="project" value="TreeGrafter"/>
</dbReference>
<dbReference type="InterPro" id="IPR001130">
    <property type="entry name" value="TatD-like"/>
</dbReference>
<protein>
    <recommendedName>
        <fullName evidence="9">TatD DNase family protein</fullName>
    </recommendedName>
</protein>
<dbReference type="RefSeq" id="XP_008617594.1">
    <property type="nucleotide sequence ID" value="XM_008619372.1"/>
</dbReference>
<dbReference type="FunFam" id="3.20.20.140:FF:000005">
    <property type="entry name" value="TatD family hydrolase"/>
    <property type="match status" value="1"/>
</dbReference>
<feature type="binding site" evidence="5">
    <location>
        <position position="151"/>
    </location>
    <ligand>
        <name>a divalent metal cation</name>
        <dbReference type="ChEBI" id="CHEBI:60240"/>
        <label>1</label>
    </ligand>
</feature>
<dbReference type="PROSITE" id="PS01090">
    <property type="entry name" value="TATD_2"/>
    <property type="match status" value="1"/>
</dbReference>
<keyword evidence="3 5" id="KW-0479">Metal-binding</keyword>
<keyword evidence="8" id="KW-1185">Reference proteome</keyword>
<evidence type="ECO:0000256" key="5">
    <source>
        <dbReference type="PIRSR" id="PIRSR005902-1"/>
    </source>
</evidence>
<dbReference type="Proteomes" id="UP000030762">
    <property type="component" value="Unassembled WGS sequence"/>
</dbReference>
<dbReference type="Gene3D" id="3.20.20.140">
    <property type="entry name" value="Metal-dependent hydrolases"/>
    <property type="match status" value="1"/>
</dbReference>
<dbReference type="SUPFAM" id="SSF51556">
    <property type="entry name" value="Metallo-dependent hydrolases"/>
    <property type="match status" value="1"/>
</dbReference>
<dbReference type="Pfam" id="PF01026">
    <property type="entry name" value="TatD_DNase"/>
    <property type="match status" value="1"/>
</dbReference>